<organism evidence="4">
    <name type="scientific">Aureococcus anophagefferens</name>
    <name type="common">Harmful bloom alga</name>
    <dbReference type="NCBI Taxonomy" id="44056"/>
    <lineage>
        <taxon>Eukaryota</taxon>
        <taxon>Sar</taxon>
        <taxon>Stramenopiles</taxon>
        <taxon>Ochrophyta</taxon>
        <taxon>Pelagophyceae</taxon>
        <taxon>Pelagomonadales</taxon>
        <taxon>Pelagomonadaceae</taxon>
        <taxon>Aureococcus</taxon>
    </lineage>
</organism>
<accession>F0XXL5</accession>
<keyword evidence="1" id="KW-0175">Coiled coil</keyword>
<gene>
    <name evidence="3" type="ORF">AURANDRAFT_61249</name>
</gene>
<name>F0XXL5_AURAN</name>
<reference evidence="3 4" key="1">
    <citation type="journal article" date="2011" name="Proc. Natl. Acad. Sci. U.S.A.">
        <title>Niche of harmful alga Aureococcus anophagefferens revealed through ecogenomics.</title>
        <authorList>
            <person name="Gobler C.J."/>
            <person name="Berry D.L."/>
            <person name="Dyhrman S.T."/>
            <person name="Wilhelm S.W."/>
            <person name="Salamov A."/>
            <person name="Lobanov A.V."/>
            <person name="Zhang Y."/>
            <person name="Collier J.L."/>
            <person name="Wurch L.L."/>
            <person name="Kustka A.B."/>
            <person name="Dill B.D."/>
            <person name="Shah M."/>
            <person name="VerBerkmoes N.C."/>
            <person name="Kuo A."/>
            <person name="Terry A."/>
            <person name="Pangilinan J."/>
            <person name="Lindquist E.A."/>
            <person name="Lucas S."/>
            <person name="Paulsen I.T."/>
            <person name="Hattenrath-Lehmann T.K."/>
            <person name="Talmage S.C."/>
            <person name="Walker E.A."/>
            <person name="Koch F."/>
            <person name="Burson A.M."/>
            <person name="Marcoval M.A."/>
            <person name="Tang Y.Z."/>
            <person name="Lecleir G.R."/>
            <person name="Coyne K.J."/>
            <person name="Berg G.M."/>
            <person name="Bertrand E.M."/>
            <person name="Saito M.A."/>
            <person name="Gladyshev V.N."/>
            <person name="Grigoriev I.V."/>
        </authorList>
    </citation>
    <scope>NUCLEOTIDE SEQUENCE [LARGE SCALE GENOMIC DNA]</scope>
    <source>
        <strain evidence="4">CCMP 1984</strain>
    </source>
</reference>
<dbReference type="GeneID" id="20223388"/>
<feature type="coiled-coil region" evidence="1">
    <location>
        <begin position="147"/>
        <end position="174"/>
    </location>
</feature>
<proteinExistence type="predicted"/>
<feature type="compositionally biased region" description="Basic residues" evidence="2">
    <location>
        <begin position="35"/>
        <end position="47"/>
    </location>
</feature>
<dbReference type="RefSeq" id="XP_009033073.1">
    <property type="nucleotide sequence ID" value="XM_009034825.1"/>
</dbReference>
<keyword evidence="4" id="KW-1185">Reference proteome</keyword>
<dbReference type="AlphaFoldDB" id="F0XXL5"/>
<dbReference type="Proteomes" id="UP000002729">
    <property type="component" value="Unassembled WGS sequence"/>
</dbReference>
<feature type="region of interest" description="Disordered" evidence="2">
    <location>
        <begin position="21"/>
        <end position="60"/>
    </location>
</feature>
<evidence type="ECO:0000313" key="3">
    <source>
        <dbReference type="EMBL" id="EGB11967.1"/>
    </source>
</evidence>
<feature type="compositionally biased region" description="Basic and acidic residues" evidence="2">
    <location>
        <begin position="86"/>
        <end position="110"/>
    </location>
</feature>
<evidence type="ECO:0000256" key="1">
    <source>
        <dbReference type="SAM" id="Coils"/>
    </source>
</evidence>
<protein>
    <submittedName>
        <fullName evidence="3">Uncharacterized protein</fullName>
    </submittedName>
</protein>
<feature type="region of interest" description="Disordered" evidence="2">
    <location>
        <begin position="76"/>
        <end position="133"/>
    </location>
</feature>
<evidence type="ECO:0000313" key="4">
    <source>
        <dbReference type="Proteomes" id="UP000002729"/>
    </source>
</evidence>
<dbReference type="EMBL" id="GL833121">
    <property type="protein sequence ID" value="EGB11967.1"/>
    <property type="molecule type" value="Genomic_DNA"/>
</dbReference>
<evidence type="ECO:0000256" key="2">
    <source>
        <dbReference type="SAM" id="MobiDB-lite"/>
    </source>
</evidence>
<dbReference type="KEGG" id="aaf:AURANDRAFT_61249"/>
<sequence>MSIFRVVGAAAARVSDVIVGSASGTNSPVDDKTPRGRSRRRRSRSKKPAPLTVKRCNFIEPPTDVATLKSPVIPASATPFSEAGDDASRAERYDEVGDDASRAERYDDASHSASDAESYDVESRSASEGSYDVHVSDADMDAVVGAYEEARAALEAMTERAAAAERVAADLEASLTGSRLELIAARTKLATVERSLVAARDARERAELSLADALASAADADARAEQRLAEALASSAAARERAERRLEEALASRAEPEPVAIDHLQVLVFYTTALLALSAATYCSS</sequence>
<dbReference type="InParanoid" id="F0XXL5"/>